<keyword evidence="1" id="KW-0472">Membrane</keyword>
<evidence type="ECO:0000313" key="3">
    <source>
        <dbReference type="Proteomes" id="UP001589810"/>
    </source>
</evidence>
<gene>
    <name evidence="2" type="ORF">ACFFH7_34440</name>
</gene>
<sequence>MAEPAVFRCSLRNGRVALMASVTGLLAAGWLAVGLFAGIPGGQVLPWLGVGFLIVGSTGAYLSRTKIVIDAEQVRVHSLIGSAAARRTAVTRISSPRSGLGFFTDADGKVLASFQDAYTPAQLSRIAGLLGVDCA</sequence>
<evidence type="ECO:0008006" key="4">
    <source>
        <dbReference type="Google" id="ProtNLM"/>
    </source>
</evidence>
<keyword evidence="1" id="KW-1133">Transmembrane helix</keyword>
<dbReference type="EMBL" id="JBHLUD010000013">
    <property type="protein sequence ID" value="MFC0546651.1"/>
    <property type="molecule type" value="Genomic_DNA"/>
</dbReference>
<reference evidence="2 3" key="1">
    <citation type="submission" date="2024-09" db="EMBL/GenBank/DDBJ databases">
        <authorList>
            <person name="Sun Q."/>
            <person name="Mori K."/>
        </authorList>
    </citation>
    <scope>NUCLEOTIDE SEQUENCE [LARGE SCALE GENOMIC DNA]</scope>
    <source>
        <strain evidence="2 3">TBRC 1432</strain>
    </source>
</reference>
<feature type="transmembrane region" description="Helical" evidence="1">
    <location>
        <begin position="16"/>
        <end position="38"/>
    </location>
</feature>
<accession>A0ABV6N244</accession>
<proteinExistence type="predicted"/>
<keyword evidence="3" id="KW-1185">Reference proteome</keyword>
<protein>
    <recommendedName>
        <fullName evidence="4">PH domain-containing protein</fullName>
    </recommendedName>
</protein>
<organism evidence="2 3">
    <name type="scientific">Kutzneria chonburiensis</name>
    <dbReference type="NCBI Taxonomy" id="1483604"/>
    <lineage>
        <taxon>Bacteria</taxon>
        <taxon>Bacillati</taxon>
        <taxon>Actinomycetota</taxon>
        <taxon>Actinomycetes</taxon>
        <taxon>Pseudonocardiales</taxon>
        <taxon>Pseudonocardiaceae</taxon>
        <taxon>Kutzneria</taxon>
    </lineage>
</organism>
<name>A0ABV6N244_9PSEU</name>
<keyword evidence="1" id="KW-0812">Transmembrane</keyword>
<evidence type="ECO:0000256" key="1">
    <source>
        <dbReference type="SAM" id="Phobius"/>
    </source>
</evidence>
<dbReference type="RefSeq" id="WP_273936894.1">
    <property type="nucleotide sequence ID" value="NZ_CP097263.1"/>
</dbReference>
<dbReference type="Proteomes" id="UP001589810">
    <property type="component" value="Unassembled WGS sequence"/>
</dbReference>
<feature type="transmembrane region" description="Helical" evidence="1">
    <location>
        <begin position="44"/>
        <end position="62"/>
    </location>
</feature>
<evidence type="ECO:0000313" key="2">
    <source>
        <dbReference type="EMBL" id="MFC0546651.1"/>
    </source>
</evidence>
<comment type="caution">
    <text evidence="2">The sequence shown here is derived from an EMBL/GenBank/DDBJ whole genome shotgun (WGS) entry which is preliminary data.</text>
</comment>